<evidence type="ECO:0000313" key="10">
    <source>
        <dbReference type="Proteomes" id="UP000274327"/>
    </source>
</evidence>
<feature type="region of interest" description="Disordered" evidence="7">
    <location>
        <begin position="1"/>
        <end position="21"/>
    </location>
</feature>
<reference evidence="9 10" key="1">
    <citation type="submission" date="2018-07" db="EMBL/GenBank/DDBJ databases">
        <title>Brachybacteriurn paraconglorneratum KCTC 9916.</title>
        <authorList>
            <person name="Li Y."/>
        </authorList>
    </citation>
    <scope>NUCLEOTIDE SEQUENCE [LARGE SCALE GENOMIC DNA]</scope>
    <source>
        <strain evidence="9 10">KCTC 9916</strain>
    </source>
</reference>
<gene>
    <name evidence="9" type="ORF">DS079_10005</name>
</gene>
<name>A0A426SK34_9MICO</name>
<evidence type="ECO:0000256" key="7">
    <source>
        <dbReference type="SAM" id="MobiDB-lite"/>
    </source>
</evidence>
<organism evidence="9 10">
    <name type="scientific">Brachybacterium paraconglomeratum</name>
    <dbReference type="NCBI Taxonomy" id="173362"/>
    <lineage>
        <taxon>Bacteria</taxon>
        <taxon>Bacillati</taxon>
        <taxon>Actinomycetota</taxon>
        <taxon>Actinomycetes</taxon>
        <taxon>Micrococcales</taxon>
        <taxon>Dermabacteraceae</taxon>
        <taxon>Brachybacterium</taxon>
    </lineage>
</organism>
<accession>A0A426SK34</accession>
<feature type="active site" description="Proton donor/acceptor" evidence="6">
    <location>
        <position position="212"/>
    </location>
</feature>
<dbReference type="Proteomes" id="UP000274327">
    <property type="component" value="Unassembled WGS sequence"/>
</dbReference>
<dbReference type="Pfam" id="PF01471">
    <property type="entry name" value="PG_binding_1"/>
    <property type="match status" value="1"/>
</dbReference>
<evidence type="ECO:0000256" key="1">
    <source>
        <dbReference type="ARBA" id="ARBA00004752"/>
    </source>
</evidence>
<protein>
    <submittedName>
        <fullName evidence="9">Murein L,D-transpeptidase</fullName>
    </submittedName>
</protein>
<evidence type="ECO:0000256" key="3">
    <source>
        <dbReference type="ARBA" id="ARBA00022960"/>
    </source>
</evidence>
<dbReference type="GeneID" id="78121353"/>
<dbReference type="InterPro" id="IPR036365">
    <property type="entry name" value="PGBD-like_sf"/>
</dbReference>
<sequence>MDLTIRPRADRPPEAGEAGALPPLALPSRRLLLLGVGTLGAGLALGTGAADAAGPTLRKGDRGSAVTTLQKRLNALRYWCRTPDGSFGHLTQQAVFAVQKAAGLGRDGVVGARTWGALDAGKQPSRRITSGSGFEVDLSRQLLILTGGGRIACILNTSTGSGERYYSGGRWKTATTPKGDFRMYRLYSGGWQNGPLGNLYRPGYYDRGWAIHGSTSIPTYPASHGCSRISVGASDYLWARGWFRTGQRVLIR</sequence>
<dbReference type="InterPro" id="IPR002477">
    <property type="entry name" value="Peptidoglycan-bd-like"/>
</dbReference>
<evidence type="ECO:0000259" key="8">
    <source>
        <dbReference type="PROSITE" id="PS52029"/>
    </source>
</evidence>
<evidence type="ECO:0000256" key="6">
    <source>
        <dbReference type="PROSITE-ProRule" id="PRU01373"/>
    </source>
</evidence>
<keyword evidence="5 6" id="KW-0961">Cell wall biogenesis/degradation</keyword>
<dbReference type="Gene3D" id="2.40.440.10">
    <property type="entry name" value="L,D-transpeptidase catalytic domain-like"/>
    <property type="match status" value="1"/>
</dbReference>
<dbReference type="SUPFAM" id="SSF141523">
    <property type="entry name" value="L,D-transpeptidase catalytic domain-like"/>
    <property type="match status" value="1"/>
</dbReference>
<keyword evidence="4 6" id="KW-0573">Peptidoglycan synthesis</keyword>
<dbReference type="RefSeq" id="WP_126987070.1">
    <property type="nucleotide sequence ID" value="NZ_ML133855.1"/>
</dbReference>
<comment type="pathway">
    <text evidence="1 6">Cell wall biogenesis; peptidoglycan biosynthesis.</text>
</comment>
<dbReference type="InterPro" id="IPR005490">
    <property type="entry name" value="LD_TPept_cat_dom"/>
</dbReference>
<keyword evidence="2" id="KW-0808">Transferase</keyword>
<dbReference type="Gene3D" id="1.10.101.10">
    <property type="entry name" value="PGBD-like superfamily/PGBD"/>
    <property type="match status" value="1"/>
</dbReference>
<dbReference type="AlphaFoldDB" id="A0A426SK34"/>
<evidence type="ECO:0000256" key="2">
    <source>
        <dbReference type="ARBA" id="ARBA00022679"/>
    </source>
</evidence>
<dbReference type="PROSITE" id="PS52029">
    <property type="entry name" value="LD_TPASE"/>
    <property type="match status" value="1"/>
</dbReference>
<evidence type="ECO:0000256" key="4">
    <source>
        <dbReference type="ARBA" id="ARBA00022984"/>
    </source>
</evidence>
<feature type="domain" description="L,D-TPase catalytic" evidence="8">
    <location>
        <begin position="132"/>
        <end position="252"/>
    </location>
</feature>
<dbReference type="InterPro" id="IPR006311">
    <property type="entry name" value="TAT_signal"/>
</dbReference>
<dbReference type="GO" id="GO:0008360">
    <property type="term" value="P:regulation of cell shape"/>
    <property type="evidence" value="ECO:0007669"/>
    <property type="project" value="UniProtKB-UniRule"/>
</dbReference>
<dbReference type="GO" id="GO:0016740">
    <property type="term" value="F:transferase activity"/>
    <property type="evidence" value="ECO:0007669"/>
    <property type="project" value="UniProtKB-KW"/>
</dbReference>
<dbReference type="EMBL" id="QOCI01000007">
    <property type="protein sequence ID" value="RRR18525.1"/>
    <property type="molecule type" value="Genomic_DNA"/>
</dbReference>
<dbReference type="GO" id="GO:0009252">
    <property type="term" value="P:peptidoglycan biosynthetic process"/>
    <property type="evidence" value="ECO:0007669"/>
    <property type="project" value="UniProtKB-UniPathway"/>
</dbReference>
<dbReference type="UniPathway" id="UPA00219"/>
<feature type="active site" description="Nucleophile" evidence="6">
    <location>
        <position position="226"/>
    </location>
</feature>
<proteinExistence type="predicted"/>
<dbReference type="PROSITE" id="PS51318">
    <property type="entry name" value="TAT"/>
    <property type="match status" value="1"/>
</dbReference>
<dbReference type="Pfam" id="PF03734">
    <property type="entry name" value="YkuD"/>
    <property type="match status" value="1"/>
</dbReference>
<keyword evidence="3 6" id="KW-0133">Cell shape</keyword>
<dbReference type="CDD" id="cd16913">
    <property type="entry name" value="YkuD_like"/>
    <property type="match status" value="1"/>
</dbReference>
<dbReference type="InterPro" id="IPR036366">
    <property type="entry name" value="PGBDSf"/>
</dbReference>
<evidence type="ECO:0000256" key="5">
    <source>
        <dbReference type="ARBA" id="ARBA00023316"/>
    </source>
</evidence>
<feature type="compositionally biased region" description="Basic and acidic residues" evidence="7">
    <location>
        <begin position="1"/>
        <end position="14"/>
    </location>
</feature>
<evidence type="ECO:0000313" key="9">
    <source>
        <dbReference type="EMBL" id="RRR18525.1"/>
    </source>
</evidence>
<keyword evidence="10" id="KW-1185">Reference proteome</keyword>
<dbReference type="GO" id="GO:0071555">
    <property type="term" value="P:cell wall organization"/>
    <property type="evidence" value="ECO:0007669"/>
    <property type="project" value="UniProtKB-UniRule"/>
</dbReference>
<comment type="caution">
    <text evidence="9">The sequence shown here is derived from an EMBL/GenBank/DDBJ whole genome shotgun (WGS) entry which is preliminary data.</text>
</comment>
<dbReference type="InterPro" id="IPR038063">
    <property type="entry name" value="Transpep_catalytic_dom"/>
</dbReference>
<dbReference type="SUPFAM" id="SSF47090">
    <property type="entry name" value="PGBD-like"/>
    <property type="match status" value="1"/>
</dbReference>